<comment type="similarity">
    <text evidence="1 3">Belongs to the type-B carboxylesterase/lipase family.</text>
</comment>
<dbReference type="Proteomes" id="UP000799770">
    <property type="component" value="Unassembled WGS sequence"/>
</dbReference>
<dbReference type="InterPro" id="IPR019819">
    <property type="entry name" value="Carboxylesterase_B_CS"/>
</dbReference>
<gene>
    <name evidence="5" type="ORF">BDV96DRAFT_483275</name>
</gene>
<dbReference type="PROSITE" id="PS00122">
    <property type="entry name" value="CARBOXYLESTERASE_B_1"/>
    <property type="match status" value="1"/>
</dbReference>
<keyword evidence="3" id="KW-0732">Signal</keyword>
<evidence type="ECO:0000256" key="3">
    <source>
        <dbReference type="RuleBase" id="RU361235"/>
    </source>
</evidence>
<dbReference type="OrthoDB" id="408631at2759"/>
<evidence type="ECO:0000256" key="2">
    <source>
        <dbReference type="ARBA" id="ARBA00022801"/>
    </source>
</evidence>
<protein>
    <recommendedName>
        <fullName evidence="3">Carboxylic ester hydrolase</fullName>
        <ecNumber evidence="3">3.1.1.-</ecNumber>
    </recommendedName>
</protein>
<feature type="domain" description="Carboxylesterase type B" evidence="4">
    <location>
        <begin position="26"/>
        <end position="515"/>
    </location>
</feature>
<name>A0A6A5ZVT6_9PLEO</name>
<dbReference type="AlphaFoldDB" id="A0A6A5ZVT6"/>
<dbReference type="GO" id="GO:0016787">
    <property type="term" value="F:hydrolase activity"/>
    <property type="evidence" value="ECO:0007669"/>
    <property type="project" value="UniProtKB-KW"/>
</dbReference>
<dbReference type="Gene3D" id="3.40.50.1820">
    <property type="entry name" value="alpha/beta hydrolase"/>
    <property type="match status" value="1"/>
</dbReference>
<proteinExistence type="inferred from homology"/>
<dbReference type="PANTHER" id="PTHR11559">
    <property type="entry name" value="CARBOXYLESTERASE"/>
    <property type="match status" value="1"/>
</dbReference>
<dbReference type="InterPro" id="IPR029058">
    <property type="entry name" value="AB_hydrolase_fold"/>
</dbReference>
<feature type="signal peptide" evidence="3">
    <location>
        <begin position="1"/>
        <end position="23"/>
    </location>
</feature>
<sequence>MKMKLLDLRQAVLLLACSVSTRAVESVVDIGYSKYRGRVVGDGTTQWLGMRFAAPPVGNLRFAAPQDPIATTGILDASKFGPICYASDPTDWTNKPSKRFTISEDCLYLNVFAPSDATTGSKLPVMFFIQGGGFNSNSNNNFNGSDIVREGNITVVSINYRVGPYGFLQSQEVLEDASLNNGVRDMIKALKWVGENIKHFGGNPKQVIINGDSAGAAAIAILLTSPATRTSDLFVGSIAESTPENNFRTLERGQKQYSCLLQAAGCTNSTSSLACLRSLNVTALQTTTCSFGPGEDTDISPNSSFAAFEAGEYLHVPTIWGSTADEGTKSAPESIDTAVQANALLSKSAPFSNNSLELLDQLYIYKNETVFPNAGRKWRNAANYVGDAQFHCPTRVYQNILLKDGVPTWNYHYKVEDPEQEAEGIGAYHTVELNAVWGPNNTDGNPPKSYYTTNAPVVPLVRSYWTSFVKHLDPNKERLEGAPVWKQWDEERARIRFRTNDTAMEAMSQSQNNKCEILDPLVRALDKALPDGELIELHL</sequence>
<dbReference type="Pfam" id="PF00135">
    <property type="entry name" value="COesterase"/>
    <property type="match status" value="1"/>
</dbReference>
<feature type="chain" id="PRO_5025719639" description="Carboxylic ester hydrolase" evidence="3">
    <location>
        <begin position="24"/>
        <end position="539"/>
    </location>
</feature>
<dbReference type="EC" id="3.1.1.-" evidence="3"/>
<evidence type="ECO:0000313" key="6">
    <source>
        <dbReference type="Proteomes" id="UP000799770"/>
    </source>
</evidence>
<keyword evidence="2 3" id="KW-0378">Hydrolase</keyword>
<dbReference type="EMBL" id="ML977311">
    <property type="protein sequence ID" value="KAF2122381.1"/>
    <property type="molecule type" value="Genomic_DNA"/>
</dbReference>
<dbReference type="InterPro" id="IPR002018">
    <property type="entry name" value="CarbesteraseB"/>
</dbReference>
<evidence type="ECO:0000256" key="1">
    <source>
        <dbReference type="ARBA" id="ARBA00005964"/>
    </source>
</evidence>
<accession>A0A6A5ZVT6</accession>
<dbReference type="PROSITE" id="PS00941">
    <property type="entry name" value="CARBOXYLESTERASE_B_2"/>
    <property type="match status" value="1"/>
</dbReference>
<evidence type="ECO:0000313" key="5">
    <source>
        <dbReference type="EMBL" id="KAF2122381.1"/>
    </source>
</evidence>
<dbReference type="SUPFAM" id="SSF53474">
    <property type="entry name" value="alpha/beta-Hydrolases"/>
    <property type="match status" value="1"/>
</dbReference>
<evidence type="ECO:0000259" key="4">
    <source>
        <dbReference type="Pfam" id="PF00135"/>
    </source>
</evidence>
<organism evidence="5 6">
    <name type="scientific">Lophiotrema nucula</name>
    <dbReference type="NCBI Taxonomy" id="690887"/>
    <lineage>
        <taxon>Eukaryota</taxon>
        <taxon>Fungi</taxon>
        <taxon>Dikarya</taxon>
        <taxon>Ascomycota</taxon>
        <taxon>Pezizomycotina</taxon>
        <taxon>Dothideomycetes</taxon>
        <taxon>Pleosporomycetidae</taxon>
        <taxon>Pleosporales</taxon>
        <taxon>Lophiotremataceae</taxon>
        <taxon>Lophiotrema</taxon>
    </lineage>
</organism>
<dbReference type="InterPro" id="IPR019826">
    <property type="entry name" value="Carboxylesterase_B_AS"/>
</dbReference>
<keyword evidence="6" id="KW-1185">Reference proteome</keyword>
<dbReference type="InterPro" id="IPR050309">
    <property type="entry name" value="Type-B_Carboxylest/Lipase"/>
</dbReference>
<reference evidence="5" key="1">
    <citation type="journal article" date="2020" name="Stud. Mycol.">
        <title>101 Dothideomycetes genomes: a test case for predicting lifestyles and emergence of pathogens.</title>
        <authorList>
            <person name="Haridas S."/>
            <person name="Albert R."/>
            <person name="Binder M."/>
            <person name="Bloem J."/>
            <person name="Labutti K."/>
            <person name="Salamov A."/>
            <person name="Andreopoulos B."/>
            <person name="Baker S."/>
            <person name="Barry K."/>
            <person name="Bills G."/>
            <person name="Bluhm B."/>
            <person name="Cannon C."/>
            <person name="Castanera R."/>
            <person name="Culley D."/>
            <person name="Daum C."/>
            <person name="Ezra D."/>
            <person name="Gonzalez J."/>
            <person name="Henrissat B."/>
            <person name="Kuo A."/>
            <person name="Liang C."/>
            <person name="Lipzen A."/>
            <person name="Lutzoni F."/>
            <person name="Magnuson J."/>
            <person name="Mondo S."/>
            <person name="Nolan M."/>
            <person name="Ohm R."/>
            <person name="Pangilinan J."/>
            <person name="Park H.-J."/>
            <person name="Ramirez L."/>
            <person name="Alfaro M."/>
            <person name="Sun H."/>
            <person name="Tritt A."/>
            <person name="Yoshinaga Y."/>
            <person name="Zwiers L.-H."/>
            <person name="Turgeon B."/>
            <person name="Goodwin S."/>
            <person name="Spatafora J."/>
            <person name="Crous P."/>
            <person name="Grigoriev I."/>
        </authorList>
    </citation>
    <scope>NUCLEOTIDE SEQUENCE</scope>
    <source>
        <strain evidence="5">CBS 627.86</strain>
    </source>
</reference>